<dbReference type="PROSITE" id="PS51285">
    <property type="entry name" value="AGC_KINASE_CTER"/>
    <property type="match status" value="1"/>
</dbReference>
<evidence type="ECO:0000256" key="8">
    <source>
        <dbReference type="ARBA" id="ARBA00048679"/>
    </source>
</evidence>
<dbReference type="SMART" id="SM00220">
    <property type="entry name" value="S_TKc"/>
    <property type="match status" value="1"/>
</dbReference>
<dbReference type="EC" id="2.7.11.1" evidence="1"/>
<evidence type="ECO:0000256" key="1">
    <source>
        <dbReference type="ARBA" id="ARBA00012513"/>
    </source>
</evidence>
<feature type="binding site" evidence="9">
    <location>
        <position position="55"/>
    </location>
    <ligand>
        <name>ATP</name>
        <dbReference type="ChEBI" id="CHEBI:30616"/>
    </ligand>
</feature>
<keyword evidence="3" id="KW-0808">Transferase</keyword>
<dbReference type="GO" id="GO:0035556">
    <property type="term" value="P:intracellular signal transduction"/>
    <property type="evidence" value="ECO:0007669"/>
    <property type="project" value="TreeGrafter"/>
</dbReference>
<dbReference type="GO" id="GO:0004674">
    <property type="term" value="F:protein serine/threonine kinase activity"/>
    <property type="evidence" value="ECO:0007669"/>
    <property type="project" value="UniProtKB-KW"/>
</dbReference>
<evidence type="ECO:0000259" key="12">
    <source>
        <dbReference type="PROSITE" id="PS51285"/>
    </source>
</evidence>
<dbReference type="Proteomes" id="UP001165160">
    <property type="component" value="Unassembled WGS sequence"/>
</dbReference>
<name>A0A9W7B160_9STRA</name>
<dbReference type="PANTHER" id="PTHR24356:SF374">
    <property type="entry name" value="PROTEIN KINASE DOMAIN-CONTAINING PROTEIN"/>
    <property type="match status" value="1"/>
</dbReference>
<organism evidence="13 14">
    <name type="scientific">Triparma verrucosa</name>
    <dbReference type="NCBI Taxonomy" id="1606542"/>
    <lineage>
        <taxon>Eukaryota</taxon>
        <taxon>Sar</taxon>
        <taxon>Stramenopiles</taxon>
        <taxon>Ochrophyta</taxon>
        <taxon>Bolidophyceae</taxon>
        <taxon>Parmales</taxon>
        <taxon>Triparmaceae</taxon>
        <taxon>Triparma</taxon>
    </lineage>
</organism>
<feature type="domain" description="AGC-kinase C-terminal" evidence="12">
    <location>
        <begin position="300"/>
        <end position="365"/>
    </location>
</feature>
<gene>
    <name evidence="13" type="ORF">TrVE_jg7734</name>
</gene>
<dbReference type="GO" id="GO:0005524">
    <property type="term" value="F:ATP binding"/>
    <property type="evidence" value="ECO:0007669"/>
    <property type="project" value="UniProtKB-UniRule"/>
</dbReference>
<dbReference type="PROSITE" id="PS50011">
    <property type="entry name" value="PROTEIN_KINASE_DOM"/>
    <property type="match status" value="1"/>
</dbReference>
<dbReference type="Gene3D" id="3.30.200.20">
    <property type="entry name" value="Phosphorylase Kinase, domain 1"/>
    <property type="match status" value="1"/>
</dbReference>
<evidence type="ECO:0000313" key="14">
    <source>
        <dbReference type="Proteomes" id="UP001165160"/>
    </source>
</evidence>
<comment type="caution">
    <text evidence="13">The sequence shown here is derived from an EMBL/GenBank/DDBJ whole genome shotgun (WGS) entry which is preliminary data.</text>
</comment>
<accession>A0A9W7B160</accession>
<evidence type="ECO:0000256" key="2">
    <source>
        <dbReference type="ARBA" id="ARBA00022527"/>
    </source>
</evidence>
<evidence type="ECO:0000313" key="13">
    <source>
        <dbReference type="EMBL" id="GMH81926.1"/>
    </source>
</evidence>
<dbReference type="InterPro" id="IPR008271">
    <property type="entry name" value="Ser/Thr_kinase_AS"/>
</dbReference>
<evidence type="ECO:0000256" key="9">
    <source>
        <dbReference type="PROSITE-ProRule" id="PRU10141"/>
    </source>
</evidence>
<dbReference type="AlphaFoldDB" id="A0A9W7B160"/>
<dbReference type="InterPro" id="IPR050236">
    <property type="entry name" value="Ser_Thr_kinase_AGC"/>
</dbReference>
<feature type="domain" description="Protein kinase" evidence="11">
    <location>
        <begin position="18"/>
        <end position="299"/>
    </location>
</feature>
<evidence type="ECO:0000259" key="11">
    <source>
        <dbReference type="PROSITE" id="PS50011"/>
    </source>
</evidence>
<comment type="catalytic activity">
    <reaction evidence="8">
        <text>L-seryl-[protein] + ATP = O-phospho-L-seryl-[protein] + ADP + H(+)</text>
        <dbReference type="Rhea" id="RHEA:17989"/>
        <dbReference type="Rhea" id="RHEA-COMP:9863"/>
        <dbReference type="Rhea" id="RHEA-COMP:11604"/>
        <dbReference type="ChEBI" id="CHEBI:15378"/>
        <dbReference type="ChEBI" id="CHEBI:29999"/>
        <dbReference type="ChEBI" id="CHEBI:30616"/>
        <dbReference type="ChEBI" id="CHEBI:83421"/>
        <dbReference type="ChEBI" id="CHEBI:456216"/>
        <dbReference type="EC" id="2.7.11.1"/>
    </reaction>
</comment>
<protein>
    <recommendedName>
        <fullName evidence="1">non-specific serine/threonine protein kinase</fullName>
        <ecNumber evidence="1">2.7.11.1</ecNumber>
    </recommendedName>
</protein>
<keyword evidence="2 10" id="KW-0723">Serine/threonine-protein kinase</keyword>
<evidence type="ECO:0000256" key="7">
    <source>
        <dbReference type="ARBA" id="ARBA00047899"/>
    </source>
</evidence>
<evidence type="ECO:0000256" key="6">
    <source>
        <dbReference type="ARBA" id="ARBA00022840"/>
    </source>
</evidence>
<reference evidence="14" key="1">
    <citation type="journal article" date="2023" name="Commun. Biol.">
        <title>Genome analysis of Parmales, the sister group of diatoms, reveals the evolutionary specialization of diatoms from phago-mixotrophs to photoautotrophs.</title>
        <authorList>
            <person name="Ban H."/>
            <person name="Sato S."/>
            <person name="Yoshikawa S."/>
            <person name="Yamada K."/>
            <person name="Nakamura Y."/>
            <person name="Ichinomiya M."/>
            <person name="Sato N."/>
            <person name="Blanc-Mathieu R."/>
            <person name="Endo H."/>
            <person name="Kuwata A."/>
            <person name="Ogata H."/>
        </authorList>
    </citation>
    <scope>NUCLEOTIDE SEQUENCE [LARGE SCALE GENOMIC DNA]</scope>
    <source>
        <strain evidence="14">NIES 3699</strain>
    </source>
</reference>
<dbReference type="InterPro" id="IPR000719">
    <property type="entry name" value="Prot_kinase_dom"/>
</dbReference>
<keyword evidence="4 9" id="KW-0547">Nucleotide-binding</keyword>
<dbReference type="InterPro" id="IPR011009">
    <property type="entry name" value="Kinase-like_dom_sf"/>
</dbReference>
<dbReference type="InterPro" id="IPR017441">
    <property type="entry name" value="Protein_kinase_ATP_BS"/>
</dbReference>
<evidence type="ECO:0000256" key="4">
    <source>
        <dbReference type="ARBA" id="ARBA00022741"/>
    </source>
</evidence>
<comment type="catalytic activity">
    <reaction evidence="7">
        <text>L-threonyl-[protein] + ATP = O-phospho-L-threonyl-[protein] + ADP + H(+)</text>
        <dbReference type="Rhea" id="RHEA:46608"/>
        <dbReference type="Rhea" id="RHEA-COMP:11060"/>
        <dbReference type="Rhea" id="RHEA-COMP:11605"/>
        <dbReference type="ChEBI" id="CHEBI:15378"/>
        <dbReference type="ChEBI" id="CHEBI:30013"/>
        <dbReference type="ChEBI" id="CHEBI:30616"/>
        <dbReference type="ChEBI" id="CHEBI:61977"/>
        <dbReference type="ChEBI" id="CHEBI:456216"/>
        <dbReference type="EC" id="2.7.11.1"/>
    </reaction>
</comment>
<keyword evidence="6 9" id="KW-0067">ATP-binding</keyword>
<dbReference type="PROSITE" id="PS00107">
    <property type="entry name" value="PROTEIN_KINASE_ATP"/>
    <property type="match status" value="1"/>
</dbReference>
<comment type="similarity">
    <text evidence="10">Belongs to the protein kinase superfamily.</text>
</comment>
<dbReference type="SUPFAM" id="SSF56112">
    <property type="entry name" value="Protein kinase-like (PK-like)"/>
    <property type="match status" value="1"/>
</dbReference>
<dbReference type="InterPro" id="IPR000961">
    <property type="entry name" value="AGC-kinase_C"/>
</dbReference>
<proteinExistence type="inferred from homology"/>
<dbReference type="PANTHER" id="PTHR24356">
    <property type="entry name" value="SERINE/THREONINE-PROTEIN KINASE"/>
    <property type="match status" value="1"/>
</dbReference>
<dbReference type="PROSITE" id="PS00108">
    <property type="entry name" value="PROTEIN_KINASE_ST"/>
    <property type="match status" value="1"/>
</dbReference>
<sequence>MGGGATKINKEAIDITHFELERIIGQGGFGKVYACRKKSDMGKLNDKEQWYAIKKLEKDFILKSKTGVESVFTELSSVRDLIHQNICNCHYGFLSDDAVYIVLDIAFGGDLRYALKQSKLKEKSTKLKIFDEYRSKFYLVQVLDALDYCHSKNILHRDIKPENMLIVTNGYLKLTDFGISLKCDDIEACKARSGTMGYMAPEIIKSGSTHGTPSEWFSFGVCAHEFSLGLRPFDAKKLALCRGGIDDDLKNEMKLKELENAKDLSAEGKDFISTLVTLEIAGRLGTEGGSKTIREHAWLKDFDFAGIQAQSIKAPFLPDVTVANCDTGSNDAEEMFGGMEDEVKVSFTPEQQAKFNGYGYNTEIA</sequence>
<dbReference type="EMBL" id="BRXX01000009">
    <property type="protein sequence ID" value="GMH81926.1"/>
    <property type="molecule type" value="Genomic_DNA"/>
</dbReference>
<keyword evidence="14" id="KW-1185">Reference proteome</keyword>
<evidence type="ECO:0000256" key="10">
    <source>
        <dbReference type="RuleBase" id="RU000304"/>
    </source>
</evidence>
<keyword evidence="5" id="KW-0418">Kinase</keyword>
<dbReference type="Pfam" id="PF00069">
    <property type="entry name" value="Pkinase"/>
    <property type="match status" value="1"/>
</dbReference>
<evidence type="ECO:0000256" key="5">
    <source>
        <dbReference type="ARBA" id="ARBA00022777"/>
    </source>
</evidence>
<evidence type="ECO:0000256" key="3">
    <source>
        <dbReference type="ARBA" id="ARBA00022679"/>
    </source>
</evidence>
<dbReference type="Gene3D" id="1.10.510.10">
    <property type="entry name" value="Transferase(Phosphotransferase) domain 1"/>
    <property type="match status" value="1"/>
</dbReference>